<feature type="transmembrane region" description="Helical" evidence="5">
    <location>
        <begin position="45"/>
        <end position="63"/>
    </location>
</feature>
<evidence type="ECO:0000256" key="4">
    <source>
        <dbReference type="ARBA" id="ARBA00023136"/>
    </source>
</evidence>
<feature type="transmembrane region" description="Helical" evidence="5">
    <location>
        <begin position="12"/>
        <end position="39"/>
    </location>
</feature>
<dbReference type="GO" id="GO:0005886">
    <property type="term" value="C:plasma membrane"/>
    <property type="evidence" value="ECO:0007669"/>
    <property type="project" value="UniProtKB-SubCell"/>
</dbReference>
<keyword evidence="2 5" id="KW-0812">Transmembrane</keyword>
<feature type="transmembrane region" description="Helical" evidence="5">
    <location>
        <begin position="75"/>
        <end position="93"/>
    </location>
</feature>
<feature type="transmembrane region" description="Helical" evidence="5">
    <location>
        <begin position="216"/>
        <end position="234"/>
    </location>
</feature>
<dbReference type="InterPro" id="IPR051598">
    <property type="entry name" value="TSUP/Inactive_protease-like"/>
</dbReference>
<evidence type="ECO:0000256" key="3">
    <source>
        <dbReference type="ARBA" id="ARBA00022989"/>
    </source>
</evidence>
<dbReference type="EMBL" id="FPJE01000004">
    <property type="protein sequence ID" value="SFW30993.1"/>
    <property type="molecule type" value="Genomic_DNA"/>
</dbReference>
<dbReference type="RefSeq" id="WP_072316325.1">
    <property type="nucleotide sequence ID" value="NZ_FPJE01000004.1"/>
</dbReference>
<feature type="transmembrane region" description="Helical" evidence="5">
    <location>
        <begin position="186"/>
        <end position="204"/>
    </location>
</feature>
<dbReference type="PANTHER" id="PTHR43701:SF2">
    <property type="entry name" value="MEMBRANE TRANSPORTER PROTEIN YJNA-RELATED"/>
    <property type="match status" value="1"/>
</dbReference>
<reference evidence="6 7" key="1">
    <citation type="submission" date="2016-11" db="EMBL/GenBank/DDBJ databases">
        <authorList>
            <person name="Jaros S."/>
            <person name="Januszkiewicz K."/>
            <person name="Wedrychowicz H."/>
        </authorList>
    </citation>
    <scope>NUCLEOTIDE SEQUENCE [LARGE SCALE GENOMIC DNA]</scope>
    <source>
        <strain evidence="6 7">CGMCC 1.12145</strain>
    </source>
</reference>
<protein>
    <recommendedName>
        <fullName evidence="5">Probable membrane transporter protein</fullName>
    </recommendedName>
</protein>
<dbReference type="Proteomes" id="UP000182248">
    <property type="component" value="Unassembled WGS sequence"/>
</dbReference>
<gene>
    <name evidence="6" type="ORF">SAMN02927921_01056</name>
</gene>
<feature type="transmembrane region" description="Helical" evidence="5">
    <location>
        <begin position="246"/>
        <end position="264"/>
    </location>
</feature>
<evidence type="ECO:0000256" key="5">
    <source>
        <dbReference type="RuleBase" id="RU363041"/>
    </source>
</evidence>
<evidence type="ECO:0000313" key="7">
    <source>
        <dbReference type="Proteomes" id="UP000182248"/>
    </source>
</evidence>
<dbReference type="InterPro" id="IPR002781">
    <property type="entry name" value="TM_pro_TauE-like"/>
</dbReference>
<comment type="subcellular location">
    <subcellularLocation>
        <location evidence="5">Cell membrane</location>
        <topology evidence="5">Multi-pass membrane protein</topology>
    </subcellularLocation>
    <subcellularLocation>
        <location evidence="1">Membrane</location>
        <topology evidence="1">Multi-pass membrane protein</topology>
    </subcellularLocation>
</comment>
<dbReference type="STRING" id="1150368.SAMN02927921_01056"/>
<dbReference type="Pfam" id="PF01925">
    <property type="entry name" value="TauE"/>
    <property type="match status" value="1"/>
</dbReference>
<feature type="transmembrane region" description="Helical" evidence="5">
    <location>
        <begin position="113"/>
        <end position="131"/>
    </location>
</feature>
<sequence>MDIIQISGFAGALVIGVVLGLIGGGGSILTVPVLVYLMGVNPATATGYSLFVVGVSSLIGAFINMKKKLVQVRTAFVFAFPAFVVVYIMRRFVMPSIPHDLFSISGIAITKDHLIMVFFAVIMLITSVSMLRNKKRNIITNVSNYHYHILFLEGILVGVVAGFVGAGGGFLIIPALVLFARLPMKKAVATSLLIISINSIIGFAGDVGVMEIDWTLLLTFTGISVLGIFAGSYLSGRADGKKLKKGFGWFVLVMAVYILIEEFTHL</sequence>
<evidence type="ECO:0000313" key="6">
    <source>
        <dbReference type="EMBL" id="SFW30993.1"/>
    </source>
</evidence>
<dbReference type="OrthoDB" id="8559161at2"/>
<dbReference type="PANTHER" id="PTHR43701">
    <property type="entry name" value="MEMBRANE TRANSPORTER PROTEIN MJ0441-RELATED"/>
    <property type="match status" value="1"/>
</dbReference>
<evidence type="ECO:0000256" key="1">
    <source>
        <dbReference type="ARBA" id="ARBA00004141"/>
    </source>
</evidence>
<feature type="transmembrane region" description="Helical" evidence="5">
    <location>
        <begin position="151"/>
        <end position="180"/>
    </location>
</feature>
<keyword evidence="5" id="KW-1003">Cell membrane</keyword>
<dbReference type="AlphaFoldDB" id="A0A1K1N6Q2"/>
<organism evidence="6 7">
    <name type="scientific">Sinomicrobium oceani</name>
    <dbReference type="NCBI Taxonomy" id="1150368"/>
    <lineage>
        <taxon>Bacteria</taxon>
        <taxon>Pseudomonadati</taxon>
        <taxon>Bacteroidota</taxon>
        <taxon>Flavobacteriia</taxon>
        <taxon>Flavobacteriales</taxon>
        <taxon>Flavobacteriaceae</taxon>
        <taxon>Sinomicrobium</taxon>
    </lineage>
</organism>
<keyword evidence="4 5" id="KW-0472">Membrane</keyword>
<keyword evidence="3 5" id="KW-1133">Transmembrane helix</keyword>
<proteinExistence type="inferred from homology"/>
<comment type="similarity">
    <text evidence="5">Belongs to the 4-toluene sulfonate uptake permease (TSUP) (TC 2.A.102) family.</text>
</comment>
<name>A0A1K1N6Q2_9FLAO</name>
<keyword evidence="7" id="KW-1185">Reference proteome</keyword>
<accession>A0A1K1N6Q2</accession>
<evidence type="ECO:0000256" key="2">
    <source>
        <dbReference type="ARBA" id="ARBA00022692"/>
    </source>
</evidence>